<dbReference type="PRINTS" id="PR01436">
    <property type="entry name" value="NADHDHGNASE2"/>
</dbReference>
<evidence type="ECO:0000256" key="16">
    <source>
        <dbReference type="ARBA" id="ARBA00049551"/>
    </source>
</evidence>
<dbReference type="PANTHER" id="PTHR46552:SF1">
    <property type="entry name" value="NADH-UBIQUINONE OXIDOREDUCTASE CHAIN 2"/>
    <property type="match status" value="1"/>
</dbReference>
<keyword evidence="12 17" id="KW-0520">NAD</keyword>
<evidence type="ECO:0000313" key="19">
    <source>
        <dbReference type="EMBL" id="QIZ12668.1"/>
    </source>
</evidence>
<comment type="similarity">
    <text evidence="2 17">Belongs to the complex I subunit 2 family.</text>
</comment>
<sequence>MLNFPFVSAFMFIMFFSSIFSLCSAHWFGAWLGLEMNLMSFIPIMVQKGSMEEVESAIKYFLTQAVASGLLLLAASVMFWSEGSWDMVGNSFLSKNIILMTLLLKMGVAPFHFWLPSVAAGLSWMCNMLLMTWQKVAPLFLICFFFFISFPQVLLLVLMSSFFGGVGGINQTSIRSLLAYSSILHNGWMLAASLISTEVVLVYFLLYSFILISVLFLFLTEEIKNNMQFFSIFLWKDFSRSYLSLMILSLGGMPPLLGFFSKWLVVSKLVLSQFVLIPFILILGAMISLYYYLVLSFSVILSHNLVWKSIKILSLPILSFMLTMNFSGIFFISLLSTYI</sequence>
<evidence type="ECO:0000256" key="4">
    <source>
        <dbReference type="ARBA" id="ARBA00021008"/>
    </source>
</evidence>
<evidence type="ECO:0000256" key="13">
    <source>
        <dbReference type="ARBA" id="ARBA00023075"/>
    </source>
</evidence>
<keyword evidence="14 17" id="KW-0496">Mitochondrion</keyword>
<evidence type="ECO:0000256" key="5">
    <source>
        <dbReference type="ARBA" id="ARBA00022448"/>
    </source>
</evidence>
<feature type="transmembrane region" description="Helical" evidence="17">
    <location>
        <begin position="60"/>
        <end position="81"/>
    </location>
</feature>
<evidence type="ECO:0000256" key="8">
    <source>
        <dbReference type="ARBA" id="ARBA00022792"/>
    </source>
</evidence>
<geneLocation type="mitochondrion" evidence="19"/>
<dbReference type="InterPro" id="IPR003917">
    <property type="entry name" value="NADH_UbQ_OxRdtase_chain2"/>
</dbReference>
<evidence type="ECO:0000256" key="6">
    <source>
        <dbReference type="ARBA" id="ARBA00022660"/>
    </source>
</evidence>
<evidence type="ECO:0000256" key="3">
    <source>
        <dbReference type="ARBA" id="ARBA00012944"/>
    </source>
</evidence>
<keyword evidence="11 17" id="KW-1133">Transmembrane helix</keyword>
<evidence type="ECO:0000256" key="15">
    <source>
        <dbReference type="ARBA" id="ARBA00023136"/>
    </source>
</evidence>
<evidence type="ECO:0000259" key="18">
    <source>
        <dbReference type="Pfam" id="PF00361"/>
    </source>
</evidence>
<proteinExistence type="inferred from homology"/>
<comment type="catalytic activity">
    <reaction evidence="16 17">
        <text>a ubiquinone + NADH + 5 H(+)(in) = a ubiquinol + NAD(+) + 4 H(+)(out)</text>
        <dbReference type="Rhea" id="RHEA:29091"/>
        <dbReference type="Rhea" id="RHEA-COMP:9565"/>
        <dbReference type="Rhea" id="RHEA-COMP:9566"/>
        <dbReference type="ChEBI" id="CHEBI:15378"/>
        <dbReference type="ChEBI" id="CHEBI:16389"/>
        <dbReference type="ChEBI" id="CHEBI:17976"/>
        <dbReference type="ChEBI" id="CHEBI:57540"/>
        <dbReference type="ChEBI" id="CHEBI:57945"/>
        <dbReference type="EC" id="7.1.1.2"/>
    </reaction>
</comment>
<comment type="subcellular location">
    <subcellularLocation>
        <location evidence="1 17">Mitochondrion inner membrane</location>
        <topology evidence="1 17">Multi-pass membrane protein</topology>
    </subcellularLocation>
</comment>
<keyword evidence="9 17" id="KW-1278">Translocase</keyword>
<feature type="transmembrane region" description="Helical" evidence="17">
    <location>
        <begin position="241"/>
        <end position="264"/>
    </location>
</feature>
<keyword evidence="13 17" id="KW-0830">Ubiquinone</keyword>
<dbReference type="PANTHER" id="PTHR46552">
    <property type="entry name" value="NADH-UBIQUINONE OXIDOREDUCTASE CHAIN 2"/>
    <property type="match status" value="1"/>
</dbReference>
<reference evidence="19" key="1">
    <citation type="journal article" date="2020" name="BMC Evol. Biol.">
        <title>A mitogenomic phylogeny of chitons (Mollusca: Polyplacophora).</title>
        <authorList>
            <person name="Irisarri I."/>
            <person name="Uribe J.E."/>
            <person name="Eernisse D.J."/>
            <person name="Zardoya R."/>
        </authorList>
    </citation>
    <scope>NUCLEOTIDE SEQUENCE</scope>
</reference>
<evidence type="ECO:0000256" key="17">
    <source>
        <dbReference type="RuleBase" id="RU003403"/>
    </source>
</evidence>
<feature type="transmembrane region" description="Helical" evidence="17">
    <location>
        <begin position="276"/>
        <end position="301"/>
    </location>
</feature>
<keyword evidence="10 17" id="KW-0249">Electron transport</keyword>
<keyword evidence="15 17" id="KW-0472">Membrane</keyword>
<dbReference type="Pfam" id="PF00361">
    <property type="entry name" value="Proton_antipo_M"/>
    <property type="match status" value="1"/>
</dbReference>
<evidence type="ECO:0000256" key="11">
    <source>
        <dbReference type="ARBA" id="ARBA00022989"/>
    </source>
</evidence>
<feature type="transmembrane region" description="Helical" evidence="17">
    <location>
        <begin position="201"/>
        <end position="220"/>
    </location>
</feature>
<dbReference type="GO" id="GO:0006120">
    <property type="term" value="P:mitochondrial electron transport, NADH to ubiquinone"/>
    <property type="evidence" value="ECO:0007669"/>
    <property type="project" value="InterPro"/>
</dbReference>
<dbReference type="EC" id="7.1.1.2" evidence="3 17"/>
<evidence type="ECO:0000256" key="12">
    <source>
        <dbReference type="ARBA" id="ARBA00023027"/>
    </source>
</evidence>
<dbReference type="GO" id="GO:0008137">
    <property type="term" value="F:NADH dehydrogenase (ubiquinone) activity"/>
    <property type="evidence" value="ECO:0007669"/>
    <property type="project" value="UniProtKB-EC"/>
</dbReference>
<comment type="function">
    <text evidence="17">Core subunit of the mitochondrial membrane respiratory chain NADH dehydrogenase (Complex I) which catalyzes electron transfer from NADH through the respiratory chain, using ubiquinone as an electron acceptor. Essential for the catalytic activity and assembly of complex I.</text>
</comment>
<keyword evidence="6 17" id="KW-0679">Respiratory chain</keyword>
<dbReference type="AlphaFoldDB" id="A0A6H1PGK0"/>
<feature type="domain" description="NADH:quinone oxidoreductase/Mrp antiporter transmembrane" evidence="18">
    <location>
        <begin position="24"/>
        <end position="287"/>
    </location>
</feature>
<evidence type="ECO:0000256" key="7">
    <source>
        <dbReference type="ARBA" id="ARBA00022692"/>
    </source>
</evidence>
<keyword evidence="7 17" id="KW-0812">Transmembrane</keyword>
<evidence type="ECO:0000256" key="1">
    <source>
        <dbReference type="ARBA" id="ARBA00004448"/>
    </source>
</evidence>
<dbReference type="EMBL" id="MN864062">
    <property type="protein sequence ID" value="QIZ12668.1"/>
    <property type="molecule type" value="Genomic_DNA"/>
</dbReference>
<protein>
    <recommendedName>
        <fullName evidence="4 17">NADH-ubiquinone oxidoreductase chain 2</fullName>
        <ecNumber evidence="3 17">7.1.1.2</ecNumber>
    </recommendedName>
</protein>
<evidence type="ECO:0000256" key="2">
    <source>
        <dbReference type="ARBA" id="ARBA00007012"/>
    </source>
</evidence>
<feature type="transmembrane region" description="Helical" evidence="17">
    <location>
        <begin position="313"/>
        <end position="335"/>
    </location>
</feature>
<evidence type="ECO:0000256" key="9">
    <source>
        <dbReference type="ARBA" id="ARBA00022967"/>
    </source>
</evidence>
<dbReference type="InterPro" id="IPR050175">
    <property type="entry name" value="Complex_I_Subunit_2"/>
</dbReference>
<dbReference type="InterPro" id="IPR001750">
    <property type="entry name" value="ND/Mrp_TM"/>
</dbReference>
<organism evidence="19">
    <name type="scientific">Enoplochiton echinatus</name>
    <dbReference type="NCBI Taxonomy" id="3244015"/>
    <lineage>
        <taxon>Eukaryota</taxon>
        <taxon>Metazoa</taxon>
        <taxon>Spiralia</taxon>
        <taxon>Lophotrochozoa</taxon>
        <taxon>Mollusca</taxon>
        <taxon>Polyplacophora</taxon>
        <taxon>Neoloricata</taxon>
        <taxon>Chitonida</taxon>
        <taxon>Chitonina</taxon>
        <taxon>Chitonidae</taxon>
        <taxon>Acanthopleurinae</taxon>
        <taxon>Enoplochiton</taxon>
    </lineage>
</organism>
<name>A0A6H1PGK0_9MOLL</name>
<evidence type="ECO:0000256" key="10">
    <source>
        <dbReference type="ARBA" id="ARBA00022982"/>
    </source>
</evidence>
<evidence type="ECO:0000256" key="14">
    <source>
        <dbReference type="ARBA" id="ARBA00023128"/>
    </source>
</evidence>
<gene>
    <name evidence="19" type="primary">ND2</name>
</gene>
<feature type="transmembrane region" description="Helical" evidence="17">
    <location>
        <begin position="139"/>
        <end position="165"/>
    </location>
</feature>
<keyword evidence="5" id="KW-0813">Transport</keyword>
<keyword evidence="8 17" id="KW-0999">Mitochondrion inner membrane</keyword>
<accession>A0A6H1PGK0</accession>
<dbReference type="GO" id="GO:0005743">
    <property type="term" value="C:mitochondrial inner membrane"/>
    <property type="evidence" value="ECO:0007669"/>
    <property type="project" value="UniProtKB-SubCell"/>
</dbReference>
<feature type="transmembrane region" description="Helical" evidence="17">
    <location>
        <begin position="6"/>
        <end position="34"/>
    </location>
</feature>